<reference evidence="10 11" key="1">
    <citation type="journal article" date="2015" name="Nature">
        <title>rRNA introns, odd ribosomes, and small enigmatic genomes across a large radiation of phyla.</title>
        <authorList>
            <person name="Brown C.T."/>
            <person name="Hug L.A."/>
            <person name="Thomas B.C."/>
            <person name="Sharon I."/>
            <person name="Castelle C.J."/>
            <person name="Singh A."/>
            <person name="Wilkins M.J."/>
            <person name="Williams K.H."/>
            <person name="Banfield J.F."/>
        </authorList>
    </citation>
    <scope>NUCLEOTIDE SEQUENCE [LARGE SCALE GENOMIC DNA]</scope>
</reference>
<evidence type="ECO:0000259" key="9">
    <source>
        <dbReference type="Pfam" id="PF13231"/>
    </source>
</evidence>
<evidence type="ECO:0000313" key="11">
    <source>
        <dbReference type="Proteomes" id="UP000034445"/>
    </source>
</evidence>
<keyword evidence="2" id="KW-1003">Cell membrane</keyword>
<feature type="transmembrane region" description="Helical" evidence="8">
    <location>
        <begin position="384"/>
        <end position="402"/>
    </location>
</feature>
<accession>A0A0G1XHA2</accession>
<keyword evidence="4" id="KW-0808">Transferase</keyword>
<feature type="transmembrane region" description="Helical" evidence="8">
    <location>
        <begin position="322"/>
        <end position="344"/>
    </location>
</feature>
<dbReference type="GO" id="GO:0016763">
    <property type="term" value="F:pentosyltransferase activity"/>
    <property type="evidence" value="ECO:0007669"/>
    <property type="project" value="TreeGrafter"/>
</dbReference>
<evidence type="ECO:0000256" key="1">
    <source>
        <dbReference type="ARBA" id="ARBA00004651"/>
    </source>
</evidence>
<sequence length="420" mass="47126">EYAPFLPDSRFPPIFPLLIAGSLALFNSFVPVLIFNMTVASLIPAFVYLLGKKFTDSSRTVSIAVFLSAFEPLMIIFSVLLIPHPISLVLLLFSFLFFIRFFETQKSGDSAASGLFLGLSVLVRPHGKLLAGFALLFFLAALLRKIRTHEGWKRAFFPAALFFVGFFLILSPWMARNYFNFGTFDISSTGFRNVYTDFAVSVVSYKTGREYGEVEQGLEENFASRHSITTQDIDRDPQWGSALAREGMRILAENPKDTATVFLIVLSSFFTQDLYMYFSQWFGLLKSGTIDFSPSVVLVKEGPVKLFGLVWERLGAGVFIPFFGRVFWTGIALFSFAGFVIAVARGGTERTLALFFGFIIAYYAATSMVAAFSAQGFHRYPANVFLFLLSSYAVSHLLSVWFNRRKRADATRAEHISFQP</sequence>
<dbReference type="GO" id="GO:0009103">
    <property type="term" value="P:lipopolysaccharide biosynthetic process"/>
    <property type="evidence" value="ECO:0007669"/>
    <property type="project" value="UniProtKB-ARBA"/>
</dbReference>
<evidence type="ECO:0000256" key="8">
    <source>
        <dbReference type="SAM" id="Phobius"/>
    </source>
</evidence>
<dbReference type="PANTHER" id="PTHR33908:SF11">
    <property type="entry name" value="MEMBRANE PROTEIN"/>
    <property type="match status" value="1"/>
</dbReference>
<dbReference type="InterPro" id="IPR050297">
    <property type="entry name" value="LipidA_mod_glycosyltrf_83"/>
</dbReference>
<dbReference type="GO" id="GO:0005886">
    <property type="term" value="C:plasma membrane"/>
    <property type="evidence" value="ECO:0007669"/>
    <property type="project" value="UniProtKB-SubCell"/>
</dbReference>
<dbReference type="AlphaFoldDB" id="A0A0G1XHA2"/>
<dbReference type="Proteomes" id="UP000034445">
    <property type="component" value="Unassembled WGS sequence"/>
</dbReference>
<evidence type="ECO:0000256" key="4">
    <source>
        <dbReference type="ARBA" id="ARBA00022679"/>
    </source>
</evidence>
<name>A0A0G1XHA2_9BACT</name>
<dbReference type="EMBL" id="LCRF01000036">
    <property type="protein sequence ID" value="KKW30603.1"/>
    <property type="molecule type" value="Genomic_DNA"/>
</dbReference>
<dbReference type="PANTHER" id="PTHR33908">
    <property type="entry name" value="MANNOSYLTRANSFERASE YKCB-RELATED"/>
    <property type="match status" value="1"/>
</dbReference>
<dbReference type="InterPro" id="IPR038731">
    <property type="entry name" value="RgtA/B/C-like"/>
</dbReference>
<feature type="non-terminal residue" evidence="10">
    <location>
        <position position="1"/>
    </location>
</feature>
<evidence type="ECO:0000256" key="5">
    <source>
        <dbReference type="ARBA" id="ARBA00022692"/>
    </source>
</evidence>
<comment type="subcellular location">
    <subcellularLocation>
        <location evidence="1">Cell membrane</location>
        <topology evidence="1">Multi-pass membrane protein</topology>
    </subcellularLocation>
</comment>
<evidence type="ECO:0000256" key="7">
    <source>
        <dbReference type="ARBA" id="ARBA00023136"/>
    </source>
</evidence>
<proteinExistence type="predicted"/>
<gene>
    <name evidence="10" type="ORF">UY74_C0036G0006</name>
</gene>
<feature type="transmembrane region" description="Helical" evidence="8">
    <location>
        <begin position="351"/>
        <end position="372"/>
    </location>
</feature>
<organism evidence="10 11">
    <name type="scientific">Candidatus Kaiserbacteria bacterium GW2011_GWC2_52_8b</name>
    <dbReference type="NCBI Taxonomy" id="1618676"/>
    <lineage>
        <taxon>Bacteria</taxon>
        <taxon>Candidatus Kaiseribacteriota</taxon>
    </lineage>
</organism>
<feature type="transmembrane region" description="Helical" evidence="8">
    <location>
        <begin position="20"/>
        <end position="49"/>
    </location>
</feature>
<keyword evidence="6 8" id="KW-1133">Transmembrane helix</keyword>
<evidence type="ECO:0000256" key="2">
    <source>
        <dbReference type="ARBA" id="ARBA00022475"/>
    </source>
</evidence>
<feature type="transmembrane region" description="Helical" evidence="8">
    <location>
        <begin position="114"/>
        <end position="143"/>
    </location>
</feature>
<dbReference type="Pfam" id="PF13231">
    <property type="entry name" value="PMT_2"/>
    <property type="match status" value="1"/>
</dbReference>
<keyword evidence="7 8" id="KW-0472">Membrane</keyword>
<feature type="domain" description="Glycosyltransferase RgtA/B/C/D-like" evidence="9">
    <location>
        <begin position="12"/>
        <end position="153"/>
    </location>
</feature>
<feature type="transmembrane region" description="Helical" evidence="8">
    <location>
        <begin position="155"/>
        <end position="175"/>
    </location>
</feature>
<keyword evidence="5 8" id="KW-0812">Transmembrane</keyword>
<feature type="transmembrane region" description="Helical" evidence="8">
    <location>
        <begin position="86"/>
        <end position="102"/>
    </location>
</feature>
<evidence type="ECO:0000256" key="3">
    <source>
        <dbReference type="ARBA" id="ARBA00022676"/>
    </source>
</evidence>
<protein>
    <recommendedName>
        <fullName evidence="9">Glycosyltransferase RgtA/B/C/D-like domain-containing protein</fullName>
    </recommendedName>
</protein>
<evidence type="ECO:0000256" key="6">
    <source>
        <dbReference type="ARBA" id="ARBA00022989"/>
    </source>
</evidence>
<evidence type="ECO:0000313" key="10">
    <source>
        <dbReference type="EMBL" id="KKW30603.1"/>
    </source>
</evidence>
<keyword evidence="3" id="KW-0328">Glycosyltransferase</keyword>
<comment type="caution">
    <text evidence="10">The sequence shown here is derived from an EMBL/GenBank/DDBJ whole genome shotgun (WGS) entry which is preliminary data.</text>
</comment>